<dbReference type="SMART" id="SM00822">
    <property type="entry name" value="PKS_KR"/>
    <property type="match status" value="1"/>
</dbReference>
<evidence type="ECO:0000313" key="5">
    <source>
        <dbReference type="Proteomes" id="UP000195755"/>
    </source>
</evidence>
<reference evidence="4 5" key="1">
    <citation type="submission" date="2017-06" db="EMBL/GenBank/DDBJ databases">
        <title>Streptomyces albireticuli Genome sequencing and assembly.</title>
        <authorList>
            <person name="Wang Y."/>
            <person name="Du B."/>
            <person name="Ding Y."/>
            <person name="Liu H."/>
            <person name="Hou Q."/>
            <person name="Liu K."/>
            <person name="Yao L."/>
            <person name="Wang C."/>
        </authorList>
    </citation>
    <scope>NUCLEOTIDE SEQUENCE [LARGE SCALE GENOMIC DNA]</scope>
    <source>
        <strain evidence="4 5">MDJK11</strain>
    </source>
</reference>
<dbReference type="PROSITE" id="PS00061">
    <property type="entry name" value="ADH_SHORT"/>
    <property type="match status" value="1"/>
</dbReference>
<dbReference type="InterPro" id="IPR057326">
    <property type="entry name" value="KR_dom"/>
</dbReference>
<dbReference type="InterPro" id="IPR020904">
    <property type="entry name" value="Sc_DH/Rdtase_CS"/>
</dbReference>
<accession>A0A1Z2KY44</accession>
<name>A0A1Z2KY44_9ACTN</name>
<dbReference type="InterPro" id="IPR036291">
    <property type="entry name" value="NAD(P)-bd_dom_sf"/>
</dbReference>
<dbReference type="FunFam" id="3.40.50.720:FF:000084">
    <property type="entry name" value="Short-chain dehydrogenase reductase"/>
    <property type="match status" value="1"/>
</dbReference>
<evidence type="ECO:0000259" key="3">
    <source>
        <dbReference type="SMART" id="SM00822"/>
    </source>
</evidence>
<proteinExistence type="inferred from homology"/>
<comment type="similarity">
    <text evidence="1">Belongs to the short-chain dehydrogenases/reductases (SDR) family.</text>
</comment>
<dbReference type="OrthoDB" id="9803333at2"/>
<dbReference type="PANTHER" id="PTHR43639:SF1">
    <property type="entry name" value="SHORT-CHAIN DEHYDROGENASE_REDUCTASE FAMILY PROTEIN"/>
    <property type="match status" value="1"/>
</dbReference>
<sequence>MGALTGKTALVTGASRGIGRAIAERLAADGARVGVHYGSNDDAAKAVVAAIQDAGGEAFAIRAELGVPGDAAALWAEFDRHADGLDILVNNAGVGLLAPVEGVQEADFDRVFAVNVKSLFFVTQQALGRLRDGGRIINLSSATTRIAMPNIVAYSATKGAIDTLTLTLAEALAPRGITVNAVAPGIIETEFNPWLAIPEMRATAESWSALGRTGTPADVAGLAAFLASEAAGWTTGQIIDVSGGSALGNGPSAKR</sequence>
<dbReference type="Gene3D" id="3.40.50.720">
    <property type="entry name" value="NAD(P)-binding Rossmann-like Domain"/>
    <property type="match status" value="1"/>
</dbReference>
<dbReference type="GO" id="GO:0016491">
    <property type="term" value="F:oxidoreductase activity"/>
    <property type="evidence" value="ECO:0007669"/>
    <property type="project" value="UniProtKB-KW"/>
</dbReference>
<evidence type="ECO:0000256" key="2">
    <source>
        <dbReference type="ARBA" id="ARBA00023002"/>
    </source>
</evidence>
<dbReference type="Pfam" id="PF13561">
    <property type="entry name" value="adh_short_C2"/>
    <property type="match status" value="1"/>
</dbReference>
<dbReference type="SUPFAM" id="SSF51735">
    <property type="entry name" value="NAD(P)-binding Rossmann-fold domains"/>
    <property type="match status" value="1"/>
</dbReference>
<organism evidence="4 5">
    <name type="scientific">Streptomyces albireticuli</name>
    <dbReference type="NCBI Taxonomy" id="1940"/>
    <lineage>
        <taxon>Bacteria</taxon>
        <taxon>Bacillati</taxon>
        <taxon>Actinomycetota</taxon>
        <taxon>Actinomycetes</taxon>
        <taxon>Kitasatosporales</taxon>
        <taxon>Streptomycetaceae</taxon>
        <taxon>Streptomyces</taxon>
    </lineage>
</organism>
<evidence type="ECO:0000256" key="1">
    <source>
        <dbReference type="ARBA" id="ARBA00006484"/>
    </source>
</evidence>
<dbReference type="AlphaFoldDB" id="A0A1Z2KY44"/>
<evidence type="ECO:0000313" key="4">
    <source>
        <dbReference type="EMBL" id="ARZ66968.1"/>
    </source>
</evidence>
<dbReference type="KEGG" id="salj:SMD11_1307"/>
<dbReference type="PRINTS" id="PR00081">
    <property type="entry name" value="GDHRDH"/>
</dbReference>
<dbReference type="InterPro" id="IPR002347">
    <property type="entry name" value="SDR_fam"/>
</dbReference>
<gene>
    <name evidence="4" type="ORF">SMD11_1307</name>
</gene>
<dbReference type="RefSeq" id="WP_087925496.1">
    <property type="nucleotide sequence ID" value="NZ_CP021744.1"/>
</dbReference>
<dbReference type="Proteomes" id="UP000195755">
    <property type="component" value="Chromosome"/>
</dbReference>
<keyword evidence="2" id="KW-0560">Oxidoreductase</keyword>
<dbReference type="PANTHER" id="PTHR43639">
    <property type="entry name" value="OXIDOREDUCTASE, SHORT-CHAIN DEHYDROGENASE/REDUCTASE FAMILY (AFU_ORTHOLOGUE AFUA_5G02870)"/>
    <property type="match status" value="1"/>
</dbReference>
<dbReference type="PRINTS" id="PR00080">
    <property type="entry name" value="SDRFAMILY"/>
</dbReference>
<dbReference type="EMBL" id="CP021744">
    <property type="protein sequence ID" value="ARZ66968.1"/>
    <property type="molecule type" value="Genomic_DNA"/>
</dbReference>
<protein>
    <submittedName>
        <fullName evidence="4">Short-chain dehydrogenase</fullName>
    </submittedName>
</protein>
<feature type="domain" description="Ketoreductase" evidence="3">
    <location>
        <begin position="7"/>
        <end position="189"/>
    </location>
</feature>